<dbReference type="Pfam" id="PF05378">
    <property type="entry name" value="Hydant_A_N"/>
    <property type="match status" value="1"/>
</dbReference>
<accession>A0ABW3VDH7</accession>
<dbReference type="InterPro" id="IPR045079">
    <property type="entry name" value="Oxoprolinase-like"/>
</dbReference>
<evidence type="ECO:0000313" key="3">
    <source>
        <dbReference type="EMBL" id="MFD1232385.1"/>
    </source>
</evidence>
<name>A0ABW3VDH7_9PSEU</name>
<dbReference type="InterPro" id="IPR008040">
    <property type="entry name" value="Hydant_A_N"/>
</dbReference>
<dbReference type="InterPro" id="IPR002821">
    <property type="entry name" value="Hydantoinase_A"/>
</dbReference>
<dbReference type="Pfam" id="PF01968">
    <property type="entry name" value="Hydantoinase_A"/>
    <property type="match status" value="1"/>
</dbReference>
<proteinExistence type="predicted"/>
<evidence type="ECO:0000259" key="2">
    <source>
        <dbReference type="Pfam" id="PF05378"/>
    </source>
</evidence>
<dbReference type="SUPFAM" id="SSF53067">
    <property type="entry name" value="Actin-like ATPase domain"/>
    <property type="match status" value="1"/>
</dbReference>
<dbReference type="PANTHER" id="PTHR11365:SF10">
    <property type="entry name" value="HYDANTOINASE_OXOPROLINASE"/>
    <property type="match status" value="1"/>
</dbReference>
<comment type="caution">
    <text evidence="3">The sequence shown here is derived from an EMBL/GenBank/DDBJ whole genome shotgun (WGS) entry which is preliminary data.</text>
</comment>
<dbReference type="EMBL" id="JBHTMB010000022">
    <property type="protein sequence ID" value="MFD1232385.1"/>
    <property type="molecule type" value="Genomic_DNA"/>
</dbReference>
<protein>
    <submittedName>
        <fullName evidence="3">Hydantoinase/oxoprolinase N-terminal domain-containing protein</fullName>
    </submittedName>
</protein>
<evidence type="ECO:0000313" key="4">
    <source>
        <dbReference type="Proteomes" id="UP001597182"/>
    </source>
</evidence>
<dbReference type="Gene3D" id="3.30.420.40">
    <property type="match status" value="1"/>
</dbReference>
<feature type="domain" description="Hydantoinase A/oxoprolinase" evidence="1">
    <location>
        <begin position="197"/>
        <end position="367"/>
    </location>
</feature>
<dbReference type="PANTHER" id="PTHR11365">
    <property type="entry name" value="5-OXOPROLINASE RELATED"/>
    <property type="match status" value="1"/>
</dbReference>
<feature type="domain" description="Hydantoinase/oxoprolinase N-terminal" evidence="2">
    <location>
        <begin position="8"/>
        <end position="177"/>
    </location>
</feature>
<keyword evidence="4" id="KW-1185">Reference proteome</keyword>
<sequence length="521" mass="53596">MAERGRLRVGIDVGGTNTDAVIVDDQAKLLAKVKHPTTSDVTTGILSALRLVLAQLDGAAAGISHVMLGTTHATNAILERRNLNRVAAIRLGGPATHSVPPLAAWPADLRAAVSCGATIVDGGVEMTGEPIVPLDEDAVRRFLDEVAEQAEGVAISGVFSPVLSDQEYRVEELVREVLGDVPVSLSHEIGSLGLLERENACVLNAALVAVAARVTAGLGDAMTVNGISAEAYIAQNDGTLMSLDYVRRYPILTIGSGPTNSMRGASYLTGATDALVVDVGGTSTDIGILTAGFPRESSTAVEIGGVRTNFRMPDLVSLAIGGGTIVGPAGDDVQLGPGSVGYRLTSEALVFGGTVPTLTDAIVAAGRAHGIGDPSRTAAHERLLRRAVAASDARIEEGVDRVKTSGRELPLIAVGGGSGLIPDSLAGVAGVERPENYDVANAIGAAIASVSGELDRVFAYGKDGRDEAIAEAVRLARDEAIRAGADPGHVEVVEIEEVPLAYLTDPVARVRVKAAGPLKTH</sequence>
<evidence type="ECO:0000259" key="1">
    <source>
        <dbReference type="Pfam" id="PF01968"/>
    </source>
</evidence>
<dbReference type="Proteomes" id="UP001597182">
    <property type="component" value="Unassembled WGS sequence"/>
</dbReference>
<reference evidence="4" key="1">
    <citation type="journal article" date="2019" name="Int. J. Syst. Evol. Microbiol.">
        <title>The Global Catalogue of Microorganisms (GCM) 10K type strain sequencing project: providing services to taxonomists for standard genome sequencing and annotation.</title>
        <authorList>
            <consortium name="The Broad Institute Genomics Platform"/>
            <consortium name="The Broad Institute Genome Sequencing Center for Infectious Disease"/>
            <person name="Wu L."/>
            <person name="Ma J."/>
        </authorList>
    </citation>
    <scope>NUCLEOTIDE SEQUENCE [LARGE SCALE GENOMIC DNA]</scope>
    <source>
        <strain evidence="4">CCUG 49018</strain>
    </source>
</reference>
<dbReference type="RefSeq" id="WP_103381177.1">
    <property type="nucleotide sequence ID" value="NZ_BAABKS010000019.1"/>
</dbReference>
<dbReference type="InterPro" id="IPR043129">
    <property type="entry name" value="ATPase_NBD"/>
</dbReference>
<gene>
    <name evidence="3" type="ORF">ACFQ34_03725</name>
</gene>
<organism evidence="3 4">
    <name type="scientific">Pseudonocardia benzenivorans</name>
    <dbReference type="NCBI Taxonomy" id="228005"/>
    <lineage>
        <taxon>Bacteria</taxon>
        <taxon>Bacillati</taxon>
        <taxon>Actinomycetota</taxon>
        <taxon>Actinomycetes</taxon>
        <taxon>Pseudonocardiales</taxon>
        <taxon>Pseudonocardiaceae</taxon>
        <taxon>Pseudonocardia</taxon>
    </lineage>
</organism>